<dbReference type="PANTHER" id="PTHR13891:SF1">
    <property type="entry name" value="CYTOCHROME C OXIDASE ASSEMBLY FACTOR 7"/>
    <property type="match status" value="1"/>
</dbReference>
<evidence type="ECO:0000256" key="2">
    <source>
        <dbReference type="ARBA" id="ARBA00022737"/>
    </source>
</evidence>
<dbReference type="PANTHER" id="PTHR13891">
    <property type="entry name" value="CYTOCHROME C OXIDASE ASSEMBLY FACTOR 7"/>
    <property type="match status" value="1"/>
</dbReference>
<name>A0AA88I8Z7_ARTSF</name>
<gene>
    <name evidence="3" type="ORF">QYM36_002955</name>
</gene>
<evidence type="ECO:0000256" key="1">
    <source>
        <dbReference type="ARBA" id="ARBA00008486"/>
    </source>
</evidence>
<dbReference type="Proteomes" id="UP001187531">
    <property type="component" value="Unassembled WGS sequence"/>
</dbReference>
<dbReference type="InterPro" id="IPR006597">
    <property type="entry name" value="Sel1-like"/>
</dbReference>
<organism evidence="3 4">
    <name type="scientific">Artemia franciscana</name>
    <name type="common">Brine shrimp</name>
    <name type="synonym">Artemia sanfranciscana</name>
    <dbReference type="NCBI Taxonomy" id="6661"/>
    <lineage>
        <taxon>Eukaryota</taxon>
        <taxon>Metazoa</taxon>
        <taxon>Ecdysozoa</taxon>
        <taxon>Arthropoda</taxon>
        <taxon>Crustacea</taxon>
        <taxon>Branchiopoda</taxon>
        <taxon>Anostraca</taxon>
        <taxon>Artemiidae</taxon>
        <taxon>Artemia</taxon>
    </lineage>
</organism>
<dbReference type="AlphaFoldDB" id="A0AA88I8Z7"/>
<dbReference type="InterPro" id="IPR040239">
    <property type="entry name" value="HcpB-like"/>
</dbReference>
<dbReference type="SUPFAM" id="SSF81901">
    <property type="entry name" value="HCP-like"/>
    <property type="match status" value="1"/>
</dbReference>
<evidence type="ECO:0000313" key="3">
    <source>
        <dbReference type="EMBL" id="KAK2722589.1"/>
    </source>
</evidence>
<keyword evidence="4" id="KW-1185">Reference proteome</keyword>
<evidence type="ECO:0000313" key="4">
    <source>
        <dbReference type="Proteomes" id="UP001187531"/>
    </source>
</evidence>
<sequence>MSLKREEEVKEYIQNLGTEYRFGCFHEKKPEVCQLLGEYFEAVTKDLEKAAKVFKSNCDDNKFPRSCFKYGGFAFIGQGCKEDKDAAYDYFKKGCDLGNAPSCLNLGLLNVTNMSEIKVDRPKDMKAGMEYLQKACDGKEHLACYYLSGMFISGVPNTVEKNMKKAFDYSMKACELRNMYACANISQMYAKGDGVEANADLAKKYKDIALDIQEQVKSSQQIQFQQT</sequence>
<comment type="caution">
    <text evidence="3">The sequence shown here is derived from an EMBL/GenBank/DDBJ whole genome shotgun (WGS) entry which is preliminary data.</text>
</comment>
<reference evidence="3" key="1">
    <citation type="submission" date="2023-07" db="EMBL/GenBank/DDBJ databases">
        <title>Chromosome-level genome assembly of Artemia franciscana.</title>
        <authorList>
            <person name="Jo E."/>
        </authorList>
    </citation>
    <scope>NUCLEOTIDE SEQUENCE</scope>
    <source>
        <tissue evidence="3">Whole body</tissue>
    </source>
</reference>
<comment type="similarity">
    <text evidence="1">Belongs to the hcp beta-lactamase family.</text>
</comment>
<protein>
    <recommendedName>
        <fullName evidence="5">Cytochrome c oxidase assembly factor 7</fullName>
    </recommendedName>
</protein>
<keyword evidence="2" id="KW-0677">Repeat</keyword>
<dbReference type="EMBL" id="JAVRJZ010000005">
    <property type="protein sequence ID" value="KAK2722589.1"/>
    <property type="molecule type" value="Genomic_DNA"/>
</dbReference>
<dbReference type="Gene3D" id="1.25.40.10">
    <property type="entry name" value="Tetratricopeptide repeat domain"/>
    <property type="match status" value="1"/>
</dbReference>
<accession>A0AA88I8Z7</accession>
<dbReference type="InterPro" id="IPR011990">
    <property type="entry name" value="TPR-like_helical_dom_sf"/>
</dbReference>
<dbReference type="GO" id="GO:0005758">
    <property type="term" value="C:mitochondrial intermembrane space"/>
    <property type="evidence" value="ECO:0007669"/>
    <property type="project" value="TreeGrafter"/>
</dbReference>
<proteinExistence type="inferred from homology"/>
<dbReference type="SMART" id="SM00671">
    <property type="entry name" value="SEL1"/>
    <property type="match status" value="4"/>
</dbReference>
<dbReference type="Pfam" id="PF08238">
    <property type="entry name" value="Sel1"/>
    <property type="match status" value="4"/>
</dbReference>
<evidence type="ECO:0008006" key="5">
    <source>
        <dbReference type="Google" id="ProtNLM"/>
    </source>
</evidence>